<dbReference type="PANTHER" id="PTHR43747">
    <property type="entry name" value="FAD-BINDING PROTEIN"/>
    <property type="match status" value="1"/>
</dbReference>
<dbReference type="AlphaFoldDB" id="A0ABD5SDV8"/>
<name>A0ABD5SDV8_9EURY</name>
<dbReference type="GO" id="GO:0016491">
    <property type="term" value="F:oxidoreductase activity"/>
    <property type="evidence" value="ECO:0007669"/>
    <property type="project" value="UniProtKB-KW"/>
</dbReference>
<dbReference type="Gene3D" id="3.50.50.60">
    <property type="entry name" value="FAD/NAD(P)-binding domain"/>
    <property type="match status" value="1"/>
</dbReference>
<feature type="non-terminal residue" evidence="1">
    <location>
        <position position="228"/>
    </location>
</feature>
<dbReference type="InterPro" id="IPR006905">
    <property type="entry name" value="Flavin_halogenase"/>
</dbReference>
<sequence length="228" mass="25245">IAYANFLKQRAVSQGVQAIDAKVVDVGLHSDDGSIQHVTLDTGLQIAGDFFIDCSGFRGLLIEQALQTGYDDWSHWLPVDSAVAVATSPSASPTPYTRTTARTGGWQWRIPLQRRVGNGYVYCSQWLSDDQAREDLLSNLDAAPVSTPKTLKFTTGKRRKFWHKNCVALGLASGFLEPLESTSIALIQTGLSRLLQFFPVNGVVPEEVDEANRLFSLEMERIRDFLIL</sequence>
<dbReference type="SUPFAM" id="SSF51905">
    <property type="entry name" value="FAD/NAD(P)-binding domain"/>
    <property type="match status" value="1"/>
</dbReference>
<gene>
    <name evidence="1" type="ORF">ACFQEU_17180</name>
</gene>
<dbReference type="InterPro" id="IPR036188">
    <property type="entry name" value="FAD/NAD-bd_sf"/>
</dbReference>
<reference evidence="1 2" key="1">
    <citation type="journal article" date="2019" name="Int. J. Syst. Evol. Microbiol.">
        <title>The Global Catalogue of Microorganisms (GCM) 10K type strain sequencing project: providing services to taxonomists for standard genome sequencing and annotation.</title>
        <authorList>
            <consortium name="The Broad Institute Genomics Platform"/>
            <consortium name="The Broad Institute Genome Sequencing Center for Infectious Disease"/>
            <person name="Wu L."/>
            <person name="Ma J."/>
        </authorList>
    </citation>
    <scope>NUCLEOTIDE SEQUENCE [LARGE SCALE GENOMIC DNA]</scope>
    <source>
        <strain evidence="1 2">CGMCC 1.3239</strain>
    </source>
</reference>
<evidence type="ECO:0000313" key="1">
    <source>
        <dbReference type="EMBL" id="MFC6755183.1"/>
    </source>
</evidence>
<dbReference type="EC" id="1.14.19.-" evidence="1"/>
<comment type="caution">
    <text evidence="1">The sequence shown here is derived from an EMBL/GenBank/DDBJ whole genome shotgun (WGS) entry which is preliminary data.</text>
</comment>
<keyword evidence="1" id="KW-0560">Oxidoreductase</keyword>
<dbReference type="Pfam" id="PF04820">
    <property type="entry name" value="Trp_halogenase"/>
    <property type="match status" value="1"/>
</dbReference>
<dbReference type="InterPro" id="IPR050816">
    <property type="entry name" value="Flavin-dep_Halogenase_NPB"/>
</dbReference>
<dbReference type="Proteomes" id="UP001596442">
    <property type="component" value="Unassembled WGS sequence"/>
</dbReference>
<evidence type="ECO:0000313" key="2">
    <source>
        <dbReference type="Proteomes" id="UP001596442"/>
    </source>
</evidence>
<dbReference type="RefSeq" id="WP_379784122.1">
    <property type="nucleotide sequence ID" value="NZ_JBHSWW010000597.1"/>
</dbReference>
<organism evidence="1 2">
    <name type="scientific">Halorubrum tibetense</name>
    <dbReference type="NCBI Taxonomy" id="175631"/>
    <lineage>
        <taxon>Archaea</taxon>
        <taxon>Methanobacteriati</taxon>
        <taxon>Methanobacteriota</taxon>
        <taxon>Stenosarchaea group</taxon>
        <taxon>Halobacteria</taxon>
        <taxon>Halobacteriales</taxon>
        <taxon>Haloferacaceae</taxon>
        <taxon>Halorubrum</taxon>
    </lineage>
</organism>
<dbReference type="PANTHER" id="PTHR43747:SF4">
    <property type="entry name" value="FLAVIN-DEPENDENT TRYPTOPHAN HALOGENASE"/>
    <property type="match status" value="1"/>
</dbReference>
<keyword evidence="2" id="KW-1185">Reference proteome</keyword>
<dbReference type="EMBL" id="JBHSWW010000597">
    <property type="protein sequence ID" value="MFC6755183.1"/>
    <property type="molecule type" value="Genomic_DNA"/>
</dbReference>
<protein>
    <submittedName>
        <fullName evidence="1">Tryptophan halogenase family protein</fullName>
        <ecNumber evidence="1">1.14.19.-</ecNumber>
    </submittedName>
</protein>
<accession>A0ABD5SDV8</accession>
<proteinExistence type="predicted"/>
<feature type="non-terminal residue" evidence="1">
    <location>
        <position position="1"/>
    </location>
</feature>